<evidence type="ECO:0000256" key="8">
    <source>
        <dbReference type="ARBA" id="ARBA00011998"/>
    </source>
</evidence>
<dbReference type="GO" id="GO:0003861">
    <property type="term" value="F:3-isopropylmalate dehydratase activity"/>
    <property type="evidence" value="ECO:0007669"/>
    <property type="project" value="UniProtKB-EC"/>
</dbReference>
<reference evidence="22 25" key="2">
    <citation type="journal article" date="2019" name="Emerg. Microbes Infect.">
        <title>Comprehensive subspecies identification of 175 nontuberculous mycobacteria species based on 7547 genomic profiles.</title>
        <authorList>
            <person name="Matsumoto Y."/>
            <person name="Kinjo T."/>
            <person name="Motooka D."/>
            <person name="Nabeya D."/>
            <person name="Jung N."/>
            <person name="Uechi K."/>
            <person name="Horii T."/>
            <person name="Iida T."/>
            <person name="Fujita J."/>
            <person name="Nakamura S."/>
        </authorList>
    </citation>
    <scope>NUCLEOTIDE SEQUENCE [LARGE SCALE GENOMIC DNA]</scope>
    <source>
        <strain evidence="22 25">JCM 16367</strain>
    </source>
</reference>
<comment type="function">
    <text evidence="4">Catalyzes the isomerization between 2-isopropylmalate and 3-isopropylmalate, via the formation of 2-isopropylmaleate.</text>
</comment>
<dbReference type="SUPFAM" id="SSF53732">
    <property type="entry name" value="Aconitase iron-sulfur domain"/>
    <property type="match status" value="1"/>
</dbReference>
<dbReference type="Proteomes" id="UP000192374">
    <property type="component" value="Unassembled WGS sequence"/>
</dbReference>
<keyword evidence="24" id="KW-1185">Reference proteome</keyword>
<dbReference type="EC" id="4.2.1.99" evidence="9"/>
<keyword evidence="14" id="KW-0408">Iron</keyword>
<evidence type="ECO:0000256" key="14">
    <source>
        <dbReference type="ARBA" id="ARBA00023004"/>
    </source>
</evidence>
<keyword evidence="10" id="KW-0432">Leucine biosynthesis</keyword>
<keyword evidence="13" id="KW-0479">Metal-binding</keyword>
<dbReference type="GO" id="GO:0047456">
    <property type="term" value="F:2-methylisocitrate dehydratase activity"/>
    <property type="evidence" value="ECO:0007669"/>
    <property type="project" value="UniProtKB-EC"/>
</dbReference>
<evidence type="ECO:0000313" key="25">
    <source>
        <dbReference type="Proteomes" id="UP000466894"/>
    </source>
</evidence>
<keyword evidence="15" id="KW-0411">Iron-sulfur</keyword>
<comment type="pathway">
    <text evidence="6">Organic acid metabolism; propanoate degradation.</text>
</comment>
<dbReference type="InterPro" id="IPR018136">
    <property type="entry name" value="Aconitase_4Fe-4S_BS"/>
</dbReference>
<dbReference type="RefSeq" id="WP_083085028.1">
    <property type="nucleotide sequence ID" value="NZ_AP022583.1"/>
</dbReference>
<accession>A0A7I7P948</accession>
<evidence type="ECO:0000256" key="6">
    <source>
        <dbReference type="ARBA" id="ARBA00005026"/>
    </source>
</evidence>
<evidence type="ECO:0000313" key="24">
    <source>
        <dbReference type="Proteomes" id="UP000192374"/>
    </source>
</evidence>
<evidence type="ECO:0000256" key="15">
    <source>
        <dbReference type="ARBA" id="ARBA00023014"/>
    </source>
</evidence>
<dbReference type="NCBIfam" id="NF004016">
    <property type="entry name" value="PRK05478.1"/>
    <property type="match status" value="1"/>
</dbReference>
<evidence type="ECO:0000256" key="12">
    <source>
        <dbReference type="ARBA" id="ARBA00022605"/>
    </source>
</evidence>
<evidence type="ECO:0000256" key="10">
    <source>
        <dbReference type="ARBA" id="ARBA00022430"/>
    </source>
</evidence>
<evidence type="ECO:0000313" key="22">
    <source>
        <dbReference type="EMBL" id="BBY05110.1"/>
    </source>
</evidence>
<evidence type="ECO:0000256" key="3">
    <source>
        <dbReference type="ARBA" id="ARBA00001966"/>
    </source>
</evidence>
<dbReference type="Pfam" id="PF00330">
    <property type="entry name" value="Aconitase"/>
    <property type="match status" value="1"/>
</dbReference>
<keyword evidence="11" id="KW-0004">4Fe-4S</keyword>
<comment type="catalytic activity">
    <reaction evidence="1">
        <text>(2S,3R)-3-hydroxybutane-1,2,3-tricarboxylate = 2-methyl-cis-aconitate + H2O</text>
        <dbReference type="Rhea" id="RHEA:17941"/>
        <dbReference type="ChEBI" id="CHEBI:15377"/>
        <dbReference type="ChEBI" id="CHEBI:57429"/>
        <dbReference type="ChEBI" id="CHEBI:57872"/>
        <dbReference type="EC" id="4.2.1.99"/>
    </reaction>
</comment>
<comment type="catalytic activity">
    <reaction evidence="2">
        <text>(2R,3S)-3-isopropylmalate = (2S)-2-isopropylmalate</text>
        <dbReference type="Rhea" id="RHEA:32287"/>
        <dbReference type="ChEBI" id="CHEBI:1178"/>
        <dbReference type="ChEBI" id="CHEBI:35121"/>
        <dbReference type="EC" id="4.2.1.33"/>
    </reaction>
</comment>
<dbReference type="InterPro" id="IPR001030">
    <property type="entry name" value="Acoase/IPM_deHydtase_lsu_aba"/>
</dbReference>
<protein>
    <recommendedName>
        <fullName evidence="19">(2R,3S)-2-methylisocitrate dehydratase</fullName>
        <ecNumber evidence="8">4.2.1.33</ecNumber>
        <ecNumber evidence="9">4.2.1.99</ecNumber>
    </recommendedName>
    <alternativeName>
        <fullName evidence="18">(2S,3R)-3-hydroxybutane-1,2,3-tricarboxylate dehydratase</fullName>
    </alternativeName>
    <alternativeName>
        <fullName evidence="20">Probable 2-methyl-cis-aconitate hydratase</fullName>
    </alternativeName>
</protein>
<evidence type="ECO:0000256" key="9">
    <source>
        <dbReference type="ARBA" id="ARBA00013250"/>
    </source>
</evidence>
<evidence type="ECO:0000256" key="4">
    <source>
        <dbReference type="ARBA" id="ARBA00002695"/>
    </source>
</evidence>
<dbReference type="Gene3D" id="3.30.499.10">
    <property type="entry name" value="Aconitase, domain 3"/>
    <property type="match status" value="2"/>
</dbReference>
<gene>
    <name evidence="22" type="primary">leuC1</name>
    <name evidence="23" type="ORF">BST37_02310</name>
    <name evidence="22" type="ORF">MNVI_04280</name>
</gene>
<dbReference type="GO" id="GO:0051539">
    <property type="term" value="F:4 iron, 4 sulfur cluster binding"/>
    <property type="evidence" value="ECO:0007669"/>
    <property type="project" value="UniProtKB-KW"/>
</dbReference>
<dbReference type="AlphaFoldDB" id="A0A7I7P948"/>
<keyword evidence="16" id="KW-0456">Lyase</keyword>
<dbReference type="PANTHER" id="PTHR43822">
    <property type="entry name" value="HOMOACONITASE, MITOCHONDRIAL-RELATED"/>
    <property type="match status" value="1"/>
</dbReference>
<dbReference type="OrthoDB" id="9802769at2"/>
<dbReference type="InterPro" id="IPR050067">
    <property type="entry name" value="IPM_dehydratase_rel_enz"/>
</dbReference>
<comment type="cofactor">
    <cofactor evidence="3">
        <name>[4Fe-4S] cluster</name>
        <dbReference type="ChEBI" id="CHEBI:49883"/>
    </cofactor>
</comment>
<reference evidence="22" key="3">
    <citation type="submission" date="2020-02" db="EMBL/GenBank/DDBJ databases">
        <authorList>
            <person name="Matsumoto Y."/>
            <person name="Motooka D."/>
            <person name="Nakamura S."/>
        </authorList>
    </citation>
    <scope>NUCLEOTIDE SEQUENCE</scope>
    <source>
        <strain evidence="22">JCM 16367</strain>
    </source>
</reference>
<keyword evidence="17" id="KW-0100">Branched-chain amino acid biosynthesis</keyword>
<evidence type="ECO:0000256" key="1">
    <source>
        <dbReference type="ARBA" id="ARBA00000118"/>
    </source>
</evidence>
<dbReference type="InterPro" id="IPR036008">
    <property type="entry name" value="Aconitase_4Fe-4S_dom"/>
</dbReference>
<dbReference type="NCBIfam" id="NF009116">
    <property type="entry name" value="PRK12466.1"/>
    <property type="match status" value="1"/>
</dbReference>
<evidence type="ECO:0000256" key="2">
    <source>
        <dbReference type="ARBA" id="ARBA00000491"/>
    </source>
</evidence>
<keyword evidence="12" id="KW-0028">Amino-acid biosynthesis</keyword>
<evidence type="ECO:0000256" key="19">
    <source>
        <dbReference type="ARBA" id="ARBA00031613"/>
    </source>
</evidence>
<dbReference type="KEGG" id="mnv:MNVI_04280"/>
<dbReference type="EMBL" id="AP022583">
    <property type="protein sequence ID" value="BBY05110.1"/>
    <property type="molecule type" value="Genomic_DNA"/>
</dbReference>
<dbReference type="GO" id="GO:0046872">
    <property type="term" value="F:metal ion binding"/>
    <property type="evidence" value="ECO:0007669"/>
    <property type="project" value="UniProtKB-KW"/>
</dbReference>
<evidence type="ECO:0000256" key="16">
    <source>
        <dbReference type="ARBA" id="ARBA00023239"/>
    </source>
</evidence>
<name>A0A7I7P948_9MYCO</name>
<evidence type="ECO:0000256" key="13">
    <source>
        <dbReference type="ARBA" id="ARBA00022723"/>
    </source>
</evidence>
<evidence type="ECO:0000256" key="11">
    <source>
        <dbReference type="ARBA" id="ARBA00022485"/>
    </source>
</evidence>
<dbReference type="PANTHER" id="PTHR43822:SF9">
    <property type="entry name" value="3-ISOPROPYLMALATE DEHYDRATASE"/>
    <property type="match status" value="1"/>
</dbReference>
<dbReference type="GO" id="GO:0009098">
    <property type="term" value="P:L-leucine biosynthetic process"/>
    <property type="evidence" value="ECO:0007669"/>
    <property type="project" value="UniProtKB-KW"/>
</dbReference>
<dbReference type="UniPathway" id="UPA00946"/>
<evidence type="ECO:0000256" key="17">
    <source>
        <dbReference type="ARBA" id="ARBA00023304"/>
    </source>
</evidence>
<evidence type="ECO:0000256" key="5">
    <source>
        <dbReference type="ARBA" id="ARBA00004729"/>
    </source>
</evidence>
<dbReference type="InterPro" id="IPR015931">
    <property type="entry name" value="Acnase/IPM_dHydase_lsu_aba_1/3"/>
</dbReference>
<dbReference type="Proteomes" id="UP000466894">
    <property type="component" value="Chromosome"/>
</dbReference>
<feature type="domain" description="Aconitase/3-isopropylmalate dehydratase large subunit alpha/beta/alpha" evidence="21">
    <location>
        <begin position="10"/>
        <end position="458"/>
    </location>
</feature>
<dbReference type="PRINTS" id="PR00415">
    <property type="entry name" value="ACONITASE"/>
</dbReference>
<organism evidence="22 25">
    <name type="scientific">Mycobacterium noviomagense</name>
    <dbReference type="NCBI Taxonomy" id="459858"/>
    <lineage>
        <taxon>Bacteria</taxon>
        <taxon>Bacillati</taxon>
        <taxon>Actinomycetota</taxon>
        <taxon>Actinomycetes</taxon>
        <taxon>Mycobacteriales</taxon>
        <taxon>Mycobacteriaceae</taxon>
        <taxon>Mycobacterium</taxon>
    </lineage>
</organism>
<evidence type="ECO:0000313" key="23">
    <source>
        <dbReference type="EMBL" id="ORB18269.1"/>
    </source>
</evidence>
<evidence type="ECO:0000256" key="7">
    <source>
        <dbReference type="ARBA" id="ARBA00007185"/>
    </source>
</evidence>
<dbReference type="EMBL" id="MVIC01000002">
    <property type="protein sequence ID" value="ORB18269.1"/>
    <property type="molecule type" value="Genomic_DNA"/>
</dbReference>
<dbReference type="PROSITE" id="PS00450">
    <property type="entry name" value="ACONITASE_1"/>
    <property type="match status" value="1"/>
</dbReference>
<dbReference type="EC" id="4.2.1.33" evidence="8"/>
<evidence type="ECO:0000256" key="20">
    <source>
        <dbReference type="ARBA" id="ARBA00033025"/>
    </source>
</evidence>
<comment type="similarity">
    <text evidence="7">Belongs to the aconitase/IPM isomerase family.</text>
</comment>
<sequence>MAPEPRTVFDKIWDAHVVSQLDADTALLYIDRIFLHEKSGAFALTSLRDDQRQVFDPHTVFGTVDHSVDTRPGRTDASPLPDSQKFIEGFRAAAAEAGIPIFDLDDGRQGICHVTFPEQGLVLPGMTMVCADSHTGTNGGLGALAWGVGVSTCETALASQTLAVKRPKTLQARFTGSLGDGVYAKDLILALIATIGAAGATGYAIEYTGPTIESMPIEGRMTLCNMAVEAGGFTGIVSPDAATLDYLKARPLALSGSDWQRAARQWLALRTDAGARFNGTVDIDVTTLTPQITWGTSPQHCIGIDAPVPHPDTLPDPAGAAKALAYIGLTPGAPMTTIPIDAAFIGSCTNARLSDLQAAASLLAGRHVADGVTAICIPGSTAVKRAAEAQGIDRTFIDAGFQWRESGCGFCFFGGGEGFPTGARVISSTNRNFEGRQGPGVRTHLASPATVAASALTGHITDPRTLP</sequence>
<reference evidence="23 24" key="1">
    <citation type="submission" date="2017-02" db="EMBL/GenBank/DDBJ databases">
        <title>The new phylogeny of genus Mycobacterium.</title>
        <authorList>
            <person name="Tortoli E."/>
            <person name="Trovato A."/>
            <person name="Cirillo D.M."/>
        </authorList>
    </citation>
    <scope>NUCLEOTIDE SEQUENCE [LARGE SCALE GENOMIC DNA]</scope>
    <source>
        <strain evidence="23 24">DSM 45145</strain>
    </source>
</reference>
<proteinExistence type="inferred from homology"/>
<comment type="pathway">
    <text evidence="5">Amino-acid biosynthesis; L-leucine biosynthesis; L-leucine from 3-methyl-2-oxobutanoate: step 2/4.</text>
</comment>
<evidence type="ECO:0000259" key="21">
    <source>
        <dbReference type="Pfam" id="PF00330"/>
    </source>
</evidence>
<evidence type="ECO:0000256" key="18">
    <source>
        <dbReference type="ARBA" id="ARBA00030846"/>
    </source>
</evidence>